<gene>
    <name evidence="6" type="ORF">FB559_2844</name>
</gene>
<evidence type="ECO:0000256" key="1">
    <source>
        <dbReference type="ARBA" id="ARBA00023015"/>
    </source>
</evidence>
<dbReference type="PROSITE" id="PS00041">
    <property type="entry name" value="HTH_ARAC_FAMILY_1"/>
    <property type="match status" value="1"/>
</dbReference>
<proteinExistence type="predicted"/>
<dbReference type="Pfam" id="PF02311">
    <property type="entry name" value="AraC_binding"/>
    <property type="match status" value="1"/>
</dbReference>
<dbReference type="InterPro" id="IPR018060">
    <property type="entry name" value="HTH_AraC"/>
</dbReference>
<dbReference type="SUPFAM" id="SSF46689">
    <property type="entry name" value="Homeodomain-like"/>
    <property type="match status" value="2"/>
</dbReference>
<dbReference type="Gene3D" id="1.10.10.60">
    <property type="entry name" value="Homeodomain-like"/>
    <property type="match status" value="2"/>
</dbReference>
<dbReference type="AlphaFoldDB" id="A0A543CJM8"/>
<evidence type="ECO:0000256" key="2">
    <source>
        <dbReference type="ARBA" id="ARBA00023125"/>
    </source>
</evidence>
<evidence type="ECO:0000313" key="7">
    <source>
        <dbReference type="Proteomes" id="UP000316096"/>
    </source>
</evidence>
<dbReference type="GO" id="GO:0003700">
    <property type="term" value="F:DNA-binding transcription factor activity"/>
    <property type="evidence" value="ECO:0007669"/>
    <property type="project" value="InterPro"/>
</dbReference>
<dbReference type="GO" id="GO:0043565">
    <property type="term" value="F:sequence-specific DNA binding"/>
    <property type="evidence" value="ECO:0007669"/>
    <property type="project" value="InterPro"/>
</dbReference>
<dbReference type="InterPro" id="IPR009057">
    <property type="entry name" value="Homeodomain-like_sf"/>
</dbReference>
<comment type="caution">
    <text evidence="6">The sequence shown here is derived from an EMBL/GenBank/DDBJ whole genome shotgun (WGS) entry which is preliminary data.</text>
</comment>
<evidence type="ECO:0000313" key="6">
    <source>
        <dbReference type="EMBL" id="TQL97265.1"/>
    </source>
</evidence>
<dbReference type="SMART" id="SM00342">
    <property type="entry name" value="HTH_ARAC"/>
    <property type="match status" value="1"/>
</dbReference>
<dbReference type="SUPFAM" id="SSF51215">
    <property type="entry name" value="Regulatory protein AraC"/>
    <property type="match status" value="1"/>
</dbReference>
<dbReference type="PANTHER" id="PTHR46796:SF2">
    <property type="entry name" value="TRANSCRIPTIONAL REGULATORY PROTEIN"/>
    <property type="match status" value="1"/>
</dbReference>
<dbReference type="EMBL" id="VFOZ01000001">
    <property type="protein sequence ID" value="TQL97265.1"/>
    <property type="molecule type" value="Genomic_DNA"/>
</dbReference>
<dbReference type="InterPro" id="IPR003313">
    <property type="entry name" value="AraC-bd"/>
</dbReference>
<name>A0A543CJM8_9ACTN</name>
<sequence length="284" mass="31148">MRGAVPGHNGGVPLDWSRYWHSADRPLEAMHAHFERHVYHRHSHESYSFGVTESGAQAFTCRGEAYTSATGMVMAFNPDDPHDGHAGDELGFTYRMVHIGPDLVGDVLADVAGRPNGLPLFADPVIEDPLIARNLRALHAALLGGAPALRRDELLTATVAAVSRRATRSVPRPRTPRDAARVADVARRLIHDADLEDVTADDLAAATGRTRYAVYRAFRSAYGMAPSDYQRQLRLRAARRMIAQGRPLSDIAARTGFADQAHLTRWFGRYYGITPGGYRLAVSG</sequence>
<dbReference type="InterPro" id="IPR037923">
    <property type="entry name" value="HTH-like"/>
</dbReference>
<accession>A0A543CJM8</accession>
<reference evidence="6 7" key="1">
    <citation type="submission" date="2019-06" db="EMBL/GenBank/DDBJ databases">
        <title>Sequencing the genomes of 1000 actinobacteria strains.</title>
        <authorList>
            <person name="Klenk H.-P."/>
        </authorList>
    </citation>
    <scope>NUCLEOTIDE SEQUENCE [LARGE SCALE GENOMIC DNA]</scope>
    <source>
        <strain evidence="6 7">DSM 102200</strain>
    </source>
</reference>
<keyword evidence="4" id="KW-0804">Transcription</keyword>
<keyword evidence="1" id="KW-0805">Transcription regulation</keyword>
<evidence type="ECO:0000256" key="4">
    <source>
        <dbReference type="ARBA" id="ARBA00023163"/>
    </source>
</evidence>
<dbReference type="Proteomes" id="UP000316096">
    <property type="component" value="Unassembled WGS sequence"/>
</dbReference>
<dbReference type="Pfam" id="PF12833">
    <property type="entry name" value="HTH_18"/>
    <property type="match status" value="1"/>
</dbReference>
<organism evidence="6 7">
    <name type="scientific">Actinoallomurus bryophytorum</name>
    <dbReference type="NCBI Taxonomy" id="1490222"/>
    <lineage>
        <taxon>Bacteria</taxon>
        <taxon>Bacillati</taxon>
        <taxon>Actinomycetota</taxon>
        <taxon>Actinomycetes</taxon>
        <taxon>Streptosporangiales</taxon>
        <taxon>Thermomonosporaceae</taxon>
        <taxon>Actinoallomurus</taxon>
    </lineage>
</organism>
<keyword evidence="3" id="KW-0010">Activator</keyword>
<evidence type="ECO:0000256" key="3">
    <source>
        <dbReference type="ARBA" id="ARBA00023159"/>
    </source>
</evidence>
<feature type="domain" description="HTH araC/xylS-type" evidence="5">
    <location>
        <begin position="184"/>
        <end position="281"/>
    </location>
</feature>
<dbReference type="InterPro" id="IPR050204">
    <property type="entry name" value="AraC_XylS_family_regulators"/>
</dbReference>
<evidence type="ECO:0000259" key="5">
    <source>
        <dbReference type="PROSITE" id="PS01124"/>
    </source>
</evidence>
<protein>
    <submittedName>
        <fullName evidence="6">AraC-like DNA-binding protein</fullName>
    </submittedName>
</protein>
<keyword evidence="2 6" id="KW-0238">DNA-binding</keyword>
<dbReference type="PROSITE" id="PS01124">
    <property type="entry name" value="HTH_ARAC_FAMILY_2"/>
    <property type="match status" value="1"/>
</dbReference>
<dbReference type="PANTHER" id="PTHR46796">
    <property type="entry name" value="HTH-TYPE TRANSCRIPTIONAL ACTIVATOR RHAS-RELATED"/>
    <property type="match status" value="1"/>
</dbReference>
<dbReference type="InterPro" id="IPR018062">
    <property type="entry name" value="HTH_AraC-typ_CS"/>
</dbReference>
<keyword evidence="7" id="KW-1185">Reference proteome</keyword>